<sequence length="37" mass="4565">MNVKRLEPRNKARRPKMMANIRFKMDRQRTPPRLEAQ</sequence>
<feature type="region of interest" description="Disordered" evidence="1">
    <location>
        <begin position="1"/>
        <end position="37"/>
    </location>
</feature>
<reference evidence="2" key="1">
    <citation type="submission" date="2012-05" db="EMBL/GenBank/DDBJ databases">
        <authorList>
            <person name="Krishnakumar V."/>
            <person name="Cheung F."/>
            <person name="Xiao Y."/>
            <person name="Chan A."/>
            <person name="Moskal W.A."/>
            <person name="Town C.D."/>
        </authorList>
    </citation>
    <scope>NUCLEOTIDE SEQUENCE</scope>
</reference>
<feature type="compositionally biased region" description="Basic and acidic residues" evidence="1">
    <location>
        <begin position="1"/>
        <end position="10"/>
    </location>
</feature>
<evidence type="ECO:0000313" key="2">
    <source>
        <dbReference type="EMBL" id="AFK44246.1"/>
    </source>
</evidence>
<organism evidence="2">
    <name type="scientific">Medicago truncatula</name>
    <name type="common">Barrel medic</name>
    <name type="synonym">Medicago tribuloides</name>
    <dbReference type="NCBI Taxonomy" id="3880"/>
    <lineage>
        <taxon>Eukaryota</taxon>
        <taxon>Viridiplantae</taxon>
        <taxon>Streptophyta</taxon>
        <taxon>Embryophyta</taxon>
        <taxon>Tracheophyta</taxon>
        <taxon>Spermatophyta</taxon>
        <taxon>Magnoliopsida</taxon>
        <taxon>eudicotyledons</taxon>
        <taxon>Gunneridae</taxon>
        <taxon>Pentapetalae</taxon>
        <taxon>rosids</taxon>
        <taxon>fabids</taxon>
        <taxon>Fabales</taxon>
        <taxon>Fabaceae</taxon>
        <taxon>Papilionoideae</taxon>
        <taxon>50 kb inversion clade</taxon>
        <taxon>NPAAA clade</taxon>
        <taxon>Hologalegina</taxon>
        <taxon>IRL clade</taxon>
        <taxon>Trifolieae</taxon>
        <taxon>Medicago</taxon>
    </lineage>
</organism>
<evidence type="ECO:0000256" key="1">
    <source>
        <dbReference type="SAM" id="MobiDB-lite"/>
    </source>
</evidence>
<protein>
    <submittedName>
        <fullName evidence="2">Uncharacterized protein</fullName>
    </submittedName>
</protein>
<dbReference type="AlphaFoldDB" id="I3SVF4"/>
<proteinExistence type="evidence at transcript level"/>
<accession>I3SVF4</accession>
<dbReference type="EMBL" id="BT144452">
    <property type="protein sequence ID" value="AFK44246.1"/>
    <property type="molecule type" value="mRNA"/>
</dbReference>
<name>I3SVF4_MEDTR</name>